<reference evidence="1 2" key="1">
    <citation type="submission" date="2019-03" db="EMBL/GenBank/DDBJ databases">
        <title>Single cell metagenomics reveals metabolic interactions within the superorganism composed of flagellate Streblomastix strix and complex community of Bacteroidetes bacteria on its surface.</title>
        <authorList>
            <person name="Treitli S.C."/>
            <person name="Kolisko M."/>
            <person name="Husnik F."/>
            <person name="Keeling P."/>
            <person name="Hampl V."/>
        </authorList>
    </citation>
    <scope>NUCLEOTIDE SEQUENCE [LARGE SCALE GENOMIC DNA]</scope>
    <source>
        <strain evidence="1">ST1C</strain>
    </source>
</reference>
<accession>A0A5J4V204</accession>
<dbReference type="EMBL" id="SNRW01010550">
    <property type="protein sequence ID" value="KAA6376402.1"/>
    <property type="molecule type" value="Genomic_DNA"/>
</dbReference>
<dbReference type="Proteomes" id="UP000324800">
    <property type="component" value="Unassembled WGS sequence"/>
</dbReference>
<organism evidence="1 2">
    <name type="scientific">Streblomastix strix</name>
    <dbReference type="NCBI Taxonomy" id="222440"/>
    <lineage>
        <taxon>Eukaryota</taxon>
        <taxon>Metamonada</taxon>
        <taxon>Preaxostyla</taxon>
        <taxon>Oxymonadida</taxon>
        <taxon>Streblomastigidae</taxon>
        <taxon>Streblomastix</taxon>
    </lineage>
</organism>
<dbReference type="AlphaFoldDB" id="A0A5J4V204"/>
<protein>
    <submittedName>
        <fullName evidence="1">Uncharacterized protein</fullName>
    </submittedName>
</protein>
<proteinExistence type="predicted"/>
<sequence>MLNDKQTLDKDMKINQELRTIRSGEAYIADKKGVQEYVMKMANPDGEGSLLEFATVYTNKEKLYSIGGYIPKDESKETNQIEKLGREWNMAAAQATRREVLREILSAIDSLQNWSNYQIVKQGAAAFKKQVALVYFSQVNTDEEAFSTEIDRLYNQFAPAAINKARRRQEAMQLDRK</sequence>
<name>A0A5J4V204_9EUKA</name>
<evidence type="ECO:0000313" key="1">
    <source>
        <dbReference type="EMBL" id="KAA6376402.1"/>
    </source>
</evidence>
<gene>
    <name evidence="1" type="ORF">EZS28_028071</name>
</gene>
<comment type="caution">
    <text evidence="1">The sequence shown here is derived from an EMBL/GenBank/DDBJ whole genome shotgun (WGS) entry which is preliminary data.</text>
</comment>
<evidence type="ECO:0000313" key="2">
    <source>
        <dbReference type="Proteomes" id="UP000324800"/>
    </source>
</evidence>